<gene>
    <name evidence="3" type="ordered locus">Adeh_3488</name>
</gene>
<name>Q2IF94_ANADE</name>
<dbReference type="AlphaFoldDB" id="Q2IF94"/>
<dbReference type="RefSeq" id="WP_011422536.1">
    <property type="nucleotide sequence ID" value="NC_007760.1"/>
</dbReference>
<dbReference type="KEGG" id="ade:Adeh_3488"/>
<sequence length="115" mass="12644">MVRSAGRLTAAQLETLRGKLEAERRRVQRLLATPVETVPAEGERTEPEEVAQRSTEAAHHLGVAERERALLADIDRALAKLDAGTYGVSERTGEPIAYERLAAVPWTRVAADDEE</sequence>
<dbReference type="PROSITE" id="PS51128">
    <property type="entry name" value="ZF_DKSA_2"/>
    <property type="match status" value="1"/>
</dbReference>
<evidence type="ECO:0000313" key="4">
    <source>
        <dbReference type="Proteomes" id="UP000001935"/>
    </source>
</evidence>
<dbReference type="InterPro" id="IPR037187">
    <property type="entry name" value="DnaK_N"/>
</dbReference>
<feature type="zinc finger region" description="dksA C4-type" evidence="1">
    <location>
        <begin position="89"/>
        <end position="113"/>
    </location>
</feature>
<evidence type="ECO:0000256" key="2">
    <source>
        <dbReference type="SAM" id="MobiDB-lite"/>
    </source>
</evidence>
<dbReference type="Gene3D" id="1.20.120.910">
    <property type="entry name" value="DksA, coiled-coil domain"/>
    <property type="match status" value="1"/>
</dbReference>
<dbReference type="Proteomes" id="UP000001935">
    <property type="component" value="Chromosome"/>
</dbReference>
<reference evidence="3" key="1">
    <citation type="submission" date="2006-01" db="EMBL/GenBank/DDBJ databases">
        <title>Complete sequence of Anaeromyxobacter dehalogenans 2CP-C.</title>
        <authorList>
            <consortium name="US DOE Joint Genome Institute"/>
            <person name="Copeland A."/>
            <person name="Lucas S."/>
            <person name="Lapidus A."/>
            <person name="Barry K."/>
            <person name="Detter J.C."/>
            <person name="Glavina T."/>
            <person name="Hammon N."/>
            <person name="Israni S."/>
            <person name="Pitluck S."/>
            <person name="Brettin T."/>
            <person name="Bruce D."/>
            <person name="Han C."/>
            <person name="Tapia R."/>
            <person name="Gilna P."/>
            <person name="Kiss H."/>
            <person name="Schmutz J."/>
            <person name="Larimer F."/>
            <person name="Land M."/>
            <person name="Kyrpides N."/>
            <person name="Anderson I."/>
            <person name="Sanford R.A."/>
            <person name="Ritalahti K.M."/>
            <person name="Thomas H.S."/>
            <person name="Kirby J.R."/>
            <person name="Zhulin I.B."/>
            <person name="Loeffler F.E."/>
            <person name="Richardson P."/>
        </authorList>
    </citation>
    <scope>NUCLEOTIDE SEQUENCE</scope>
    <source>
        <strain evidence="3">2CP-C</strain>
    </source>
</reference>
<dbReference type="STRING" id="290397.Adeh_3488"/>
<accession>Q2IF94</accession>
<dbReference type="OrthoDB" id="9803742at2"/>
<evidence type="ECO:0000313" key="3">
    <source>
        <dbReference type="EMBL" id="ABC83254.1"/>
    </source>
</evidence>
<feature type="compositionally biased region" description="Basic and acidic residues" evidence="2">
    <location>
        <begin position="41"/>
        <end position="61"/>
    </location>
</feature>
<dbReference type="SUPFAM" id="SSF109635">
    <property type="entry name" value="DnaK suppressor protein DksA, alpha-hairpin domain"/>
    <property type="match status" value="1"/>
</dbReference>
<dbReference type="eggNOG" id="COG1734">
    <property type="taxonomic scope" value="Bacteria"/>
</dbReference>
<proteinExistence type="predicted"/>
<protein>
    <submittedName>
        <fullName evidence="3">Transcriptional regulator, TraR/DksA family</fullName>
    </submittedName>
</protein>
<dbReference type="EMBL" id="CP000251">
    <property type="protein sequence ID" value="ABC83254.1"/>
    <property type="molecule type" value="Genomic_DNA"/>
</dbReference>
<feature type="region of interest" description="Disordered" evidence="2">
    <location>
        <begin position="35"/>
        <end position="61"/>
    </location>
</feature>
<organism evidence="3 4">
    <name type="scientific">Anaeromyxobacter dehalogenans (strain 2CP-C)</name>
    <dbReference type="NCBI Taxonomy" id="290397"/>
    <lineage>
        <taxon>Bacteria</taxon>
        <taxon>Pseudomonadati</taxon>
        <taxon>Myxococcota</taxon>
        <taxon>Myxococcia</taxon>
        <taxon>Myxococcales</taxon>
        <taxon>Cystobacterineae</taxon>
        <taxon>Anaeromyxobacteraceae</taxon>
        <taxon>Anaeromyxobacter</taxon>
    </lineage>
</organism>
<dbReference type="PANTHER" id="PTHR33823">
    <property type="entry name" value="RNA POLYMERASE-BINDING TRANSCRIPTION FACTOR DKSA-RELATED"/>
    <property type="match status" value="1"/>
</dbReference>
<dbReference type="HOGENOM" id="CLU_043144_4_2_7"/>
<evidence type="ECO:0000256" key="1">
    <source>
        <dbReference type="PROSITE-ProRule" id="PRU00510"/>
    </source>
</evidence>